<dbReference type="EMBL" id="JAEQNA010000001">
    <property type="protein sequence ID" value="MBL0418763.1"/>
    <property type="molecule type" value="Genomic_DNA"/>
</dbReference>
<dbReference type="AlphaFoldDB" id="A0A937D4C9"/>
<evidence type="ECO:0000313" key="1">
    <source>
        <dbReference type="EMBL" id="MBL0418763.1"/>
    </source>
</evidence>
<comment type="caution">
    <text evidence="1">The sequence shown here is derived from an EMBL/GenBank/DDBJ whole genome shotgun (WGS) entry which is preliminary data.</text>
</comment>
<organism evidence="1 2">
    <name type="scientific">Ramlibacter aurantiacus</name>
    <dbReference type="NCBI Taxonomy" id="2801330"/>
    <lineage>
        <taxon>Bacteria</taxon>
        <taxon>Pseudomonadati</taxon>
        <taxon>Pseudomonadota</taxon>
        <taxon>Betaproteobacteria</taxon>
        <taxon>Burkholderiales</taxon>
        <taxon>Comamonadaceae</taxon>
        <taxon>Ramlibacter</taxon>
    </lineage>
</organism>
<proteinExistence type="predicted"/>
<dbReference type="Proteomes" id="UP000613011">
    <property type="component" value="Unassembled WGS sequence"/>
</dbReference>
<protein>
    <submittedName>
        <fullName evidence="1">Uncharacterized protein</fullName>
    </submittedName>
</protein>
<keyword evidence="2" id="KW-1185">Reference proteome</keyword>
<gene>
    <name evidence="1" type="ORF">JI739_00250</name>
</gene>
<name>A0A937D4C9_9BURK</name>
<reference evidence="1" key="1">
    <citation type="submission" date="2021-01" db="EMBL/GenBank/DDBJ databases">
        <title>Ramlibacter sp. strain AW1 16S ribosomal RNA gene Genome sequencing and assembly.</title>
        <authorList>
            <person name="Kang M."/>
        </authorList>
    </citation>
    <scope>NUCLEOTIDE SEQUENCE</scope>
    <source>
        <strain evidence="1">AW1</strain>
    </source>
</reference>
<evidence type="ECO:0000313" key="2">
    <source>
        <dbReference type="Proteomes" id="UP000613011"/>
    </source>
</evidence>
<accession>A0A937D4C9</accession>
<dbReference type="RefSeq" id="WP_201681849.1">
    <property type="nucleotide sequence ID" value="NZ_JAEQNA010000001.1"/>
</dbReference>
<sequence length="330" mass="35266">MTGPAPRPNGNRQVVRFHYRPRADARAAQAAPAEEPAAGRNAVALPRPSWLRRTWLHLRAQALSSGARLSQATMEGVASVQRSIKERQVAIVATYNRLTTNHSERLSQSTETGLNEILETCPVAGSGPLRLSQQSLRDWAGGWTIEFRNGSRVHKVVGEPGGPSGSAKALVITGSNGRVRIDLADADAVERVADIIRMSPDRLVRVSALMAQSALGNSDTALFDAGGPIAGTFGGGVKQANPSNCSMRLSASVRVGPTDDILRLKCERDHIRGFGVDSGNGPEVVETDPSETRVSYEIAARIGPTGPVTVIRDQTRLSYDVSVADRNSFT</sequence>